<organism evidence="2 3">
    <name type="scientific">Melanomma pulvis-pyrius CBS 109.77</name>
    <dbReference type="NCBI Taxonomy" id="1314802"/>
    <lineage>
        <taxon>Eukaryota</taxon>
        <taxon>Fungi</taxon>
        <taxon>Dikarya</taxon>
        <taxon>Ascomycota</taxon>
        <taxon>Pezizomycotina</taxon>
        <taxon>Dothideomycetes</taxon>
        <taxon>Pleosporomycetidae</taxon>
        <taxon>Pleosporales</taxon>
        <taxon>Melanommataceae</taxon>
        <taxon>Melanomma</taxon>
    </lineage>
</organism>
<evidence type="ECO:0000313" key="2">
    <source>
        <dbReference type="EMBL" id="KAF2785472.1"/>
    </source>
</evidence>
<feature type="compositionally biased region" description="Low complexity" evidence="1">
    <location>
        <begin position="1"/>
        <end position="17"/>
    </location>
</feature>
<sequence length="70" mass="7783">QRLPSKPKANNKKNAATKGKKRSAINKEPKDSNKSLTKKIKKKGIAVEILDNKSLNNNLSVKSKPKNNKM</sequence>
<keyword evidence="3" id="KW-1185">Reference proteome</keyword>
<name>A0A6A6WN15_9PLEO</name>
<gene>
    <name evidence="2" type="ORF">K505DRAFT_369223</name>
</gene>
<proteinExistence type="predicted"/>
<dbReference type="Proteomes" id="UP000799757">
    <property type="component" value="Unassembled WGS sequence"/>
</dbReference>
<dbReference type="AlphaFoldDB" id="A0A6A6WN15"/>
<feature type="non-terminal residue" evidence="2">
    <location>
        <position position="1"/>
    </location>
</feature>
<reference evidence="2" key="1">
    <citation type="journal article" date="2020" name="Stud. Mycol.">
        <title>101 Dothideomycetes genomes: a test case for predicting lifestyles and emergence of pathogens.</title>
        <authorList>
            <person name="Haridas S."/>
            <person name="Albert R."/>
            <person name="Binder M."/>
            <person name="Bloem J."/>
            <person name="Labutti K."/>
            <person name="Salamov A."/>
            <person name="Andreopoulos B."/>
            <person name="Baker S."/>
            <person name="Barry K."/>
            <person name="Bills G."/>
            <person name="Bluhm B."/>
            <person name="Cannon C."/>
            <person name="Castanera R."/>
            <person name="Culley D."/>
            <person name="Daum C."/>
            <person name="Ezra D."/>
            <person name="Gonzalez J."/>
            <person name="Henrissat B."/>
            <person name="Kuo A."/>
            <person name="Liang C."/>
            <person name="Lipzen A."/>
            <person name="Lutzoni F."/>
            <person name="Magnuson J."/>
            <person name="Mondo S."/>
            <person name="Nolan M."/>
            <person name="Ohm R."/>
            <person name="Pangilinan J."/>
            <person name="Park H.-J."/>
            <person name="Ramirez L."/>
            <person name="Alfaro M."/>
            <person name="Sun H."/>
            <person name="Tritt A."/>
            <person name="Yoshinaga Y."/>
            <person name="Zwiers L.-H."/>
            <person name="Turgeon B."/>
            <person name="Goodwin S."/>
            <person name="Spatafora J."/>
            <person name="Crous P."/>
            <person name="Grigoriev I."/>
        </authorList>
    </citation>
    <scope>NUCLEOTIDE SEQUENCE</scope>
    <source>
        <strain evidence="2">CBS 109.77</strain>
    </source>
</reference>
<evidence type="ECO:0000313" key="3">
    <source>
        <dbReference type="Proteomes" id="UP000799757"/>
    </source>
</evidence>
<evidence type="ECO:0000256" key="1">
    <source>
        <dbReference type="SAM" id="MobiDB-lite"/>
    </source>
</evidence>
<accession>A0A6A6WN15</accession>
<feature type="region of interest" description="Disordered" evidence="1">
    <location>
        <begin position="1"/>
        <end position="42"/>
    </location>
</feature>
<dbReference type="EMBL" id="MU003022">
    <property type="protein sequence ID" value="KAF2785472.1"/>
    <property type="molecule type" value="Genomic_DNA"/>
</dbReference>
<protein>
    <submittedName>
        <fullName evidence="2">Uncharacterized protein</fullName>
    </submittedName>
</protein>